<dbReference type="InterPro" id="IPR025213">
    <property type="entry name" value="Sim4_Fta2"/>
</dbReference>
<dbReference type="AlphaFoldDB" id="A0AAD9W2G8"/>
<name>A0AAD9W2G8_PHOAM</name>
<evidence type="ECO:0000313" key="2">
    <source>
        <dbReference type="Proteomes" id="UP001265746"/>
    </source>
</evidence>
<accession>A0AAD9W2G8</accession>
<keyword evidence="2" id="KW-1185">Reference proteome</keyword>
<organism evidence="1 2">
    <name type="scientific">Phomopsis amygdali</name>
    <name type="common">Fusicoccum amygdali</name>
    <dbReference type="NCBI Taxonomy" id="1214568"/>
    <lineage>
        <taxon>Eukaryota</taxon>
        <taxon>Fungi</taxon>
        <taxon>Dikarya</taxon>
        <taxon>Ascomycota</taxon>
        <taxon>Pezizomycotina</taxon>
        <taxon>Sordariomycetes</taxon>
        <taxon>Sordariomycetidae</taxon>
        <taxon>Diaporthales</taxon>
        <taxon>Diaporthaceae</taxon>
        <taxon>Diaporthe</taxon>
    </lineage>
</organism>
<dbReference type="Proteomes" id="UP001265746">
    <property type="component" value="Unassembled WGS sequence"/>
</dbReference>
<dbReference type="EMBL" id="JAUJFL010000004">
    <property type="protein sequence ID" value="KAK2605064.1"/>
    <property type="molecule type" value="Genomic_DNA"/>
</dbReference>
<proteinExistence type="predicted"/>
<comment type="caution">
    <text evidence="1">The sequence shown here is derived from an EMBL/GenBank/DDBJ whole genome shotgun (WGS) entry which is preliminary data.</text>
</comment>
<evidence type="ECO:0000313" key="1">
    <source>
        <dbReference type="EMBL" id="KAK2605064.1"/>
    </source>
</evidence>
<protein>
    <submittedName>
        <fullName evidence="1">Uncharacterized protein</fullName>
    </submittedName>
</protein>
<reference evidence="1" key="1">
    <citation type="submission" date="2023-06" db="EMBL/GenBank/DDBJ databases">
        <authorList>
            <person name="Noh H."/>
        </authorList>
    </citation>
    <scope>NUCLEOTIDE SEQUENCE</scope>
    <source>
        <strain evidence="1">DUCC20226</strain>
    </source>
</reference>
<dbReference type="Pfam" id="PF13095">
    <property type="entry name" value="FTA2"/>
    <property type="match status" value="1"/>
</dbReference>
<sequence length="302" mass="35800">MSLTKILPLPRLRGPKLQPFRGTASADIEFIEFIGSDEDMGSKVWKVHIDGSVYALKIFSFQNWEYLKETEGSVVLPPHSDPLQRPEPTPQDYIDYLDPFNCECRVYGRLKEENREELAIRAHGYVLLSKDQERRVTEGLGEDFVDWEEHPEPLSCDGLFWRWEVHRHEPLRAIVKDYVEASTPWIASQIPQMYADLEELHKLGILVRDIHQGNYLGGRLVYFSMAWTMYHICIDRANIHGVRKHRMVEPYKFERMVDDWAHWNEVVIEKPEALVRWHSKKDEDFGFDPRLYDWQKWEEAEK</sequence>
<gene>
    <name evidence="1" type="ORF">N8I77_007940</name>
</gene>